<evidence type="ECO:0000256" key="4">
    <source>
        <dbReference type="ARBA" id="ARBA00022692"/>
    </source>
</evidence>
<dbReference type="Pfam" id="PF00528">
    <property type="entry name" value="BPD_transp_1"/>
    <property type="match status" value="1"/>
</dbReference>
<keyword evidence="3" id="KW-1003">Cell membrane</keyword>
<keyword evidence="4 7" id="KW-0812">Transmembrane</keyword>
<evidence type="ECO:0000256" key="5">
    <source>
        <dbReference type="ARBA" id="ARBA00022989"/>
    </source>
</evidence>
<evidence type="ECO:0000313" key="10">
    <source>
        <dbReference type="Proteomes" id="UP001589627"/>
    </source>
</evidence>
<dbReference type="CDD" id="cd06261">
    <property type="entry name" value="TM_PBP2"/>
    <property type="match status" value="1"/>
</dbReference>
<feature type="transmembrane region" description="Helical" evidence="7">
    <location>
        <begin position="186"/>
        <end position="210"/>
    </location>
</feature>
<comment type="subcellular location">
    <subcellularLocation>
        <location evidence="1 7">Cell membrane</location>
        <topology evidence="1 7">Multi-pass membrane protein</topology>
    </subcellularLocation>
</comment>
<organism evidence="9 10">
    <name type="scientific">Actinoallomurus acaciae</name>
    <dbReference type="NCBI Taxonomy" id="502577"/>
    <lineage>
        <taxon>Bacteria</taxon>
        <taxon>Bacillati</taxon>
        <taxon>Actinomycetota</taxon>
        <taxon>Actinomycetes</taxon>
        <taxon>Streptosporangiales</taxon>
        <taxon>Thermomonosporaceae</taxon>
        <taxon>Actinoallomurus</taxon>
    </lineage>
</organism>
<dbReference type="PANTHER" id="PTHR43744:SF12">
    <property type="entry name" value="ABC TRANSPORTER PERMEASE PROTEIN MG189-RELATED"/>
    <property type="match status" value="1"/>
</dbReference>
<keyword evidence="6 7" id="KW-0472">Membrane</keyword>
<comment type="caution">
    <text evidence="9">The sequence shown here is derived from an EMBL/GenBank/DDBJ whole genome shotgun (WGS) entry which is preliminary data.</text>
</comment>
<dbReference type="SUPFAM" id="SSF161098">
    <property type="entry name" value="MetI-like"/>
    <property type="match status" value="1"/>
</dbReference>
<evidence type="ECO:0000256" key="3">
    <source>
        <dbReference type="ARBA" id="ARBA00022475"/>
    </source>
</evidence>
<feature type="transmembrane region" description="Helical" evidence="7">
    <location>
        <begin position="78"/>
        <end position="99"/>
    </location>
</feature>
<evidence type="ECO:0000256" key="7">
    <source>
        <dbReference type="RuleBase" id="RU363032"/>
    </source>
</evidence>
<feature type="transmembrane region" description="Helical" evidence="7">
    <location>
        <begin position="243"/>
        <end position="263"/>
    </location>
</feature>
<dbReference type="PANTHER" id="PTHR43744">
    <property type="entry name" value="ABC TRANSPORTER PERMEASE PROTEIN MG189-RELATED-RELATED"/>
    <property type="match status" value="1"/>
</dbReference>
<dbReference type="Gene3D" id="1.10.3720.10">
    <property type="entry name" value="MetI-like"/>
    <property type="match status" value="1"/>
</dbReference>
<feature type="transmembrane region" description="Helical" evidence="7">
    <location>
        <begin position="20"/>
        <end position="39"/>
    </location>
</feature>
<keyword evidence="2 7" id="KW-0813">Transport</keyword>
<proteinExistence type="inferred from homology"/>
<dbReference type="PROSITE" id="PS51257">
    <property type="entry name" value="PROKAR_LIPOPROTEIN"/>
    <property type="match status" value="1"/>
</dbReference>
<evidence type="ECO:0000313" key="9">
    <source>
        <dbReference type="EMBL" id="MFB9831681.1"/>
    </source>
</evidence>
<feature type="transmembrane region" description="Helical" evidence="7">
    <location>
        <begin position="111"/>
        <end position="130"/>
    </location>
</feature>
<evidence type="ECO:0000256" key="6">
    <source>
        <dbReference type="ARBA" id="ARBA00023136"/>
    </source>
</evidence>
<feature type="domain" description="ABC transmembrane type-1" evidence="8">
    <location>
        <begin position="74"/>
        <end position="264"/>
    </location>
</feature>
<dbReference type="Proteomes" id="UP001589627">
    <property type="component" value="Unassembled WGS sequence"/>
</dbReference>
<evidence type="ECO:0000259" key="8">
    <source>
        <dbReference type="PROSITE" id="PS50928"/>
    </source>
</evidence>
<protein>
    <submittedName>
        <fullName evidence="9">Carbohydrate ABC transporter permease</fullName>
    </submittedName>
</protein>
<dbReference type="RefSeq" id="WP_378196261.1">
    <property type="nucleotide sequence ID" value="NZ_JBHLZP010000025.1"/>
</dbReference>
<keyword evidence="10" id="KW-1185">Reference proteome</keyword>
<dbReference type="InterPro" id="IPR035906">
    <property type="entry name" value="MetI-like_sf"/>
</dbReference>
<dbReference type="EMBL" id="JBHLZP010000025">
    <property type="protein sequence ID" value="MFB9831681.1"/>
    <property type="molecule type" value="Genomic_DNA"/>
</dbReference>
<evidence type="ECO:0000256" key="1">
    <source>
        <dbReference type="ARBA" id="ARBA00004651"/>
    </source>
</evidence>
<evidence type="ECO:0000256" key="2">
    <source>
        <dbReference type="ARBA" id="ARBA00022448"/>
    </source>
</evidence>
<comment type="similarity">
    <text evidence="7">Belongs to the binding-protein-dependent transport system permease family.</text>
</comment>
<name>A0ABV5Y9I9_9ACTN</name>
<feature type="transmembrane region" description="Helical" evidence="7">
    <location>
        <begin position="142"/>
        <end position="165"/>
    </location>
</feature>
<sequence length="279" mass="30696">MTVEIRRWPRPRSLTGQALLAAACLVVLAPCYFLILGSFKSVSEFFSSPFSLPHSWALQNFQNAWEQANLLRAFRNSVLVTAASVFLSTACACMAAHAIARMTRGAGLLQMLFVAGMVLPTQLIVIAAFVEMRWLGLVGTVWPVIIIYAVYGLPLGVLLLVGFFRKLPPQLREAAAIDGAGEWRQFFLIVLPLARIPILTVAMLNSVWIWNDFFVPLIFANNEDLQTVPLAILNFYGENTTDYGLVFAGVLMSALPVLLLYVLMTRQFVNGVVAGAIKG</sequence>
<accession>A0ABV5Y9I9</accession>
<gene>
    <name evidence="9" type="ORF">ACFFNX_05695</name>
</gene>
<dbReference type="PROSITE" id="PS50928">
    <property type="entry name" value="ABC_TM1"/>
    <property type="match status" value="1"/>
</dbReference>
<dbReference type="InterPro" id="IPR000515">
    <property type="entry name" value="MetI-like"/>
</dbReference>
<keyword evidence="5 7" id="KW-1133">Transmembrane helix</keyword>
<reference evidence="9 10" key="1">
    <citation type="submission" date="2024-09" db="EMBL/GenBank/DDBJ databases">
        <authorList>
            <person name="Sun Q."/>
            <person name="Mori K."/>
        </authorList>
    </citation>
    <scope>NUCLEOTIDE SEQUENCE [LARGE SCALE GENOMIC DNA]</scope>
    <source>
        <strain evidence="9 10">TBRC 0563</strain>
    </source>
</reference>